<dbReference type="AlphaFoldDB" id="A0A2S8ISI5"/>
<sequence length="60" mass="6521">MFTTLCLFEEKTRVQMTEPLIAGGSSKSTASKRSNTMSDSFLTLLEALTTLIDFIGSVAE</sequence>
<evidence type="ECO:0000313" key="1">
    <source>
        <dbReference type="EMBL" id="PQP17728.1"/>
    </source>
</evidence>
<dbReference type="EMBL" id="PUIO01000055">
    <property type="protein sequence ID" value="PQP17728.1"/>
    <property type="molecule type" value="Genomic_DNA"/>
</dbReference>
<protein>
    <submittedName>
        <fullName evidence="1">Uncharacterized protein</fullName>
    </submittedName>
</protein>
<accession>A0A2S8ISI5</accession>
<proteinExistence type="predicted"/>
<reference evidence="2" key="1">
    <citation type="submission" date="2018-02" db="EMBL/GenBank/DDBJ databases">
        <title>Draft genome sequencing of Rhodococcus opacus KU647198.</title>
        <authorList>
            <person name="Zheng B.-X."/>
        </authorList>
    </citation>
    <scope>NUCLEOTIDE SEQUENCE [LARGE SCALE GENOMIC DNA]</scope>
    <source>
        <strain evidence="2">04-OD7</strain>
    </source>
</reference>
<gene>
    <name evidence="1" type="ORF">C5613_33995</name>
</gene>
<organism evidence="1 2">
    <name type="scientific">Rhodococcus opacus</name>
    <name type="common">Nocardia opaca</name>
    <dbReference type="NCBI Taxonomy" id="37919"/>
    <lineage>
        <taxon>Bacteria</taxon>
        <taxon>Bacillati</taxon>
        <taxon>Actinomycetota</taxon>
        <taxon>Actinomycetes</taxon>
        <taxon>Mycobacteriales</taxon>
        <taxon>Nocardiaceae</taxon>
        <taxon>Rhodococcus</taxon>
    </lineage>
</organism>
<dbReference type="Proteomes" id="UP000239290">
    <property type="component" value="Unassembled WGS sequence"/>
</dbReference>
<comment type="caution">
    <text evidence="1">The sequence shown here is derived from an EMBL/GenBank/DDBJ whole genome shotgun (WGS) entry which is preliminary data.</text>
</comment>
<name>A0A2S8ISI5_RHOOP</name>
<evidence type="ECO:0000313" key="2">
    <source>
        <dbReference type="Proteomes" id="UP000239290"/>
    </source>
</evidence>